<organism evidence="1 2">
    <name type="scientific">Geotrichum galactomycetum</name>
    <dbReference type="NCBI Taxonomy" id="27317"/>
    <lineage>
        <taxon>Eukaryota</taxon>
        <taxon>Fungi</taxon>
        <taxon>Dikarya</taxon>
        <taxon>Ascomycota</taxon>
        <taxon>Saccharomycotina</taxon>
        <taxon>Dipodascomycetes</taxon>
        <taxon>Dipodascales</taxon>
        <taxon>Dipodascaceae</taxon>
        <taxon>Geotrichum</taxon>
    </lineage>
</organism>
<evidence type="ECO:0000313" key="2">
    <source>
        <dbReference type="Proteomes" id="UP000744676"/>
    </source>
</evidence>
<gene>
    <name evidence="1" type="ORF">D0Z00_004124</name>
</gene>
<proteinExistence type="predicted"/>
<accession>A0ACB6UZ82</accession>
<protein>
    <submittedName>
        <fullName evidence="1">Uncharacterized protein</fullName>
    </submittedName>
</protein>
<evidence type="ECO:0000313" key="1">
    <source>
        <dbReference type="EMBL" id="KAF5093312.1"/>
    </source>
</evidence>
<dbReference type="Proteomes" id="UP000744676">
    <property type="component" value="Unassembled WGS sequence"/>
</dbReference>
<comment type="caution">
    <text evidence="1">The sequence shown here is derived from an EMBL/GenBank/DDBJ whole genome shotgun (WGS) entry which is preliminary data.</text>
</comment>
<dbReference type="EMBL" id="QVQA01000248">
    <property type="protein sequence ID" value="KAF5093312.1"/>
    <property type="molecule type" value="Genomic_DNA"/>
</dbReference>
<reference evidence="1 2" key="1">
    <citation type="journal article" date="2020" name="Front. Microbiol.">
        <title>Phenotypic and Genetic Characterization of the Cheese Ripening Yeast Geotrichum candidum.</title>
        <authorList>
            <person name="Perkins V."/>
            <person name="Vignola S."/>
            <person name="Lessard M.H."/>
            <person name="Plante P.L."/>
            <person name="Corbeil J."/>
            <person name="Dugat-Bony E."/>
            <person name="Frenette M."/>
            <person name="Labrie S."/>
        </authorList>
    </citation>
    <scope>NUCLEOTIDE SEQUENCE [LARGE SCALE GENOMIC DNA]</scope>
    <source>
        <strain evidence="1 2">LMA-1147</strain>
    </source>
</reference>
<name>A0ACB6UZ82_9ASCO</name>
<keyword evidence="2" id="KW-1185">Reference proteome</keyword>
<sequence>MVKENKLYDLLGVKPDASDSELKKGYRKQALKYHPDKPTGNTEKFKEISEAYDILSDSDKRHIYDTYGLEAARRGGPMPEPNAGGAGAGGFPGGFPGAGAGGNPFASFSSGGAGGPQSFQFSSSGGPAGGNPFHAFSSNDAFNIFSHFTQSEGLGSDDDDIFGSPRGGFSQFSGGMPRRPGGFRSGGAARAGSPERSTVTVKLPVTLEDLYTGGTKKMKIRRRNKSGQSEEKILQISIKPGWKAGTKITFSNEGDVLPDGSAQDVVFVVEEKPHSRFKRVDNDLTIDLKLSLKEALTGFSRIVETLDGKKLKVENKNPINPGHVIKFPERGMPISKRPGQKGDLVITIKVEFPSKLTDAQRKAIEDAF</sequence>